<dbReference type="SFLD" id="SFLDS00029">
    <property type="entry name" value="Radical_SAM"/>
    <property type="match status" value="1"/>
</dbReference>
<dbReference type="InterPro" id="IPR038135">
    <property type="entry name" value="Methylthiotransferase_N_sf"/>
</dbReference>
<evidence type="ECO:0000313" key="19">
    <source>
        <dbReference type="Proteomes" id="UP000094056"/>
    </source>
</evidence>
<protein>
    <recommendedName>
        <fullName evidence="15">Threonylcarbamoyladenosine tRNA methylthiotransferase MtaB</fullName>
        <ecNumber evidence="3">2.8.4.5</ecNumber>
    </recommendedName>
    <alternativeName>
        <fullName evidence="12">tRNA-t(6)A37 methylthiotransferase</fullName>
    </alternativeName>
</protein>
<dbReference type="EMBL" id="MAYW01000024">
    <property type="protein sequence ID" value="ODS33586.1"/>
    <property type="molecule type" value="Genomic_DNA"/>
</dbReference>
<keyword evidence="11" id="KW-0411">Iron-sulfur</keyword>
<evidence type="ECO:0000256" key="12">
    <source>
        <dbReference type="ARBA" id="ARBA00031213"/>
    </source>
</evidence>
<evidence type="ECO:0000256" key="6">
    <source>
        <dbReference type="ARBA" id="ARBA00022679"/>
    </source>
</evidence>
<evidence type="ECO:0000256" key="11">
    <source>
        <dbReference type="ARBA" id="ARBA00023014"/>
    </source>
</evidence>
<dbReference type="Pfam" id="PF04055">
    <property type="entry name" value="Radical_SAM"/>
    <property type="match status" value="1"/>
</dbReference>
<dbReference type="InterPro" id="IPR007197">
    <property type="entry name" value="rSAM"/>
</dbReference>
<evidence type="ECO:0000256" key="5">
    <source>
        <dbReference type="ARBA" id="ARBA00022490"/>
    </source>
</evidence>
<dbReference type="FunFam" id="3.80.30.20:FF:000001">
    <property type="entry name" value="tRNA-2-methylthio-N(6)-dimethylallyladenosine synthase 2"/>
    <property type="match status" value="1"/>
</dbReference>
<dbReference type="Pfam" id="PF00919">
    <property type="entry name" value="UPF0004"/>
    <property type="match status" value="1"/>
</dbReference>
<dbReference type="InterPro" id="IPR006638">
    <property type="entry name" value="Elp3/MiaA/NifB-like_rSAM"/>
</dbReference>
<feature type="domain" description="MTTase N-terminal" evidence="16">
    <location>
        <begin position="2"/>
        <end position="111"/>
    </location>
</feature>
<evidence type="ECO:0000256" key="7">
    <source>
        <dbReference type="ARBA" id="ARBA00022691"/>
    </source>
</evidence>
<dbReference type="NCBIfam" id="TIGR00089">
    <property type="entry name" value="MiaB/RimO family radical SAM methylthiotransferase"/>
    <property type="match status" value="1"/>
</dbReference>
<organism evidence="18 19">
    <name type="scientific">Candidatus Scalindua rubra</name>
    <dbReference type="NCBI Taxonomy" id="1872076"/>
    <lineage>
        <taxon>Bacteria</taxon>
        <taxon>Pseudomonadati</taxon>
        <taxon>Planctomycetota</taxon>
        <taxon>Candidatus Brocadiia</taxon>
        <taxon>Candidatus Brocadiales</taxon>
        <taxon>Candidatus Scalinduaceae</taxon>
        <taxon>Candidatus Scalindua</taxon>
    </lineage>
</organism>
<dbReference type="PANTHER" id="PTHR11918">
    <property type="entry name" value="RADICAL SAM PROTEINS"/>
    <property type="match status" value="1"/>
</dbReference>
<dbReference type="InterPro" id="IPR005839">
    <property type="entry name" value="Methylthiotransferase"/>
</dbReference>
<evidence type="ECO:0000256" key="8">
    <source>
        <dbReference type="ARBA" id="ARBA00022694"/>
    </source>
</evidence>
<keyword evidence="9" id="KW-0479">Metal-binding</keyword>
<evidence type="ECO:0000259" key="16">
    <source>
        <dbReference type="PROSITE" id="PS51449"/>
    </source>
</evidence>
<proteinExistence type="inferred from homology"/>
<dbReference type="PANTHER" id="PTHR11918:SF45">
    <property type="entry name" value="THREONYLCARBAMOYLADENOSINE TRNA METHYLTHIOTRANSFERASE"/>
    <property type="match status" value="1"/>
</dbReference>
<dbReference type="InterPro" id="IPR006467">
    <property type="entry name" value="MiaB-like_bact"/>
</dbReference>
<comment type="function">
    <text evidence="2">Catalyzes the methylthiolation of N6-threonylcarbamoyladenosine (t(6)A), leading to the formation of 2-methylthio-N6-threonylcarbamoyladenosine (ms(2)t(6)A) at position 37 in tRNAs that read codons beginning with adenine.</text>
</comment>
<evidence type="ECO:0000313" key="18">
    <source>
        <dbReference type="EMBL" id="ODS33586.1"/>
    </source>
</evidence>
<dbReference type="SFLD" id="SFLDG01061">
    <property type="entry name" value="methylthiotransferase"/>
    <property type="match status" value="1"/>
</dbReference>
<dbReference type="GO" id="GO:0051539">
    <property type="term" value="F:4 iron, 4 sulfur cluster binding"/>
    <property type="evidence" value="ECO:0007669"/>
    <property type="project" value="UniProtKB-KW"/>
</dbReference>
<gene>
    <name evidence="18" type="ORF">SCARUB_01249</name>
</gene>
<keyword evidence="4" id="KW-0004">4Fe-4S</keyword>
<comment type="similarity">
    <text evidence="14">Belongs to the methylthiotransferase family. MtaB subfamily.</text>
</comment>
<dbReference type="SFLD" id="SFLDG01082">
    <property type="entry name" value="B12-binding_domain_containing"/>
    <property type="match status" value="1"/>
</dbReference>
<evidence type="ECO:0000256" key="3">
    <source>
        <dbReference type="ARBA" id="ARBA00013273"/>
    </source>
</evidence>
<dbReference type="Proteomes" id="UP000094056">
    <property type="component" value="Unassembled WGS sequence"/>
</dbReference>
<dbReference type="GO" id="GO:0035598">
    <property type="term" value="F:tRNA (N(6)-L-threonylcarbamoyladenosine(37)-C(2))-methylthiotransferase activity"/>
    <property type="evidence" value="ECO:0007669"/>
    <property type="project" value="UniProtKB-EC"/>
</dbReference>
<dbReference type="EC" id="2.8.4.5" evidence="3"/>
<comment type="caution">
    <text evidence="18">The sequence shown here is derived from an EMBL/GenBank/DDBJ whole genome shotgun (WGS) entry which is preliminary data.</text>
</comment>
<evidence type="ECO:0000259" key="17">
    <source>
        <dbReference type="PROSITE" id="PS51918"/>
    </source>
</evidence>
<comment type="catalytic activity">
    <reaction evidence="13">
        <text>N(6)-L-threonylcarbamoyladenosine(37) in tRNA + (sulfur carrier)-SH + AH2 + 2 S-adenosyl-L-methionine = 2-methylsulfanyl-N(6)-L-threonylcarbamoyladenosine(37) in tRNA + (sulfur carrier)-H + 5'-deoxyadenosine + L-methionine + A + S-adenosyl-L-homocysteine + 2 H(+)</text>
        <dbReference type="Rhea" id="RHEA:37075"/>
        <dbReference type="Rhea" id="RHEA-COMP:10163"/>
        <dbReference type="Rhea" id="RHEA-COMP:11092"/>
        <dbReference type="Rhea" id="RHEA-COMP:14737"/>
        <dbReference type="Rhea" id="RHEA-COMP:14739"/>
        <dbReference type="ChEBI" id="CHEBI:13193"/>
        <dbReference type="ChEBI" id="CHEBI:15378"/>
        <dbReference type="ChEBI" id="CHEBI:17319"/>
        <dbReference type="ChEBI" id="CHEBI:17499"/>
        <dbReference type="ChEBI" id="CHEBI:29917"/>
        <dbReference type="ChEBI" id="CHEBI:57844"/>
        <dbReference type="ChEBI" id="CHEBI:57856"/>
        <dbReference type="ChEBI" id="CHEBI:59789"/>
        <dbReference type="ChEBI" id="CHEBI:64428"/>
        <dbReference type="ChEBI" id="CHEBI:74418"/>
        <dbReference type="ChEBI" id="CHEBI:74420"/>
        <dbReference type="EC" id="2.8.4.5"/>
    </reaction>
</comment>
<keyword evidence="6" id="KW-0808">Transferase</keyword>
<dbReference type="GO" id="GO:0046872">
    <property type="term" value="F:metal ion binding"/>
    <property type="evidence" value="ECO:0007669"/>
    <property type="project" value="UniProtKB-KW"/>
</dbReference>
<dbReference type="PROSITE" id="PS01278">
    <property type="entry name" value="MTTASE_RADICAL"/>
    <property type="match status" value="1"/>
</dbReference>
<comment type="cofactor">
    <cofactor evidence="1">
        <name>[4Fe-4S] cluster</name>
        <dbReference type="ChEBI" id="CHEBI:49883"/>
    </cofactor>
</comment>
<dbReference type="InterPro" id="IPR023404">
    <property type="entry name" value="rSAM_horseshoe"/>
</dbReference>
<keyword evidence="5" id="KW-0963">Cytoplasm</keyword>
<name>A0A1E3XD80_9BACT</name>
<dbReference type="PROSITE" id="PS51918">
    <property type="entry name" value="RADICAL_SAM"/>
    <property type="match status" value="1"/>
</dbReference>
<dbReference type="SUPFAM" id="SSF102114">
    <property type="entry name" value="Radical SAM enzymes"/>
    <property type="match status" value="1"/>
</dbReference>
<evidence type="ECO:0000256" key="14">
    <source>
        <dbReference type="ARBA" id="ARBA00061574"/>
    </source>
</evidence>
<dbReference type="PATRIC" id="fig|1872076.5.peg.1436"/>
<dbReference type="InterPro" id="IPR058240">
    <property type="entry name" value="rSAM_sf"/>
</dbReference>
<dbReference type="PROSITE" id="PS51449">
    <property type="entry name" value="MTTASE_N"/>
    <property type="match status" value="1"/>
</dbReference>
<dbReference type="CDD" id="cd01335">
    <property type="entry name" value="Radical_SAM"/>
    <property type="match status" value="1"/>
</dbReference>
<dbReference type="Gene3D" id="3.40.50.12160">
    <property type="entry name" value="Methylthiotransferase, N-terminal domain"/>
    <property type="match status" value="1"/>
</dbReference>
<keyword evidence="8" id="KW-0819">tRNA processing</keyword>
<sequence>MKKCAFITLGCKVNQYETQALREAIISNGYEEASFSSPADLCVINTCTVTSTSDEKSRQQIRKVIRNNPDATVIVTGCYAESDAEAIKKIDGVEYVFEKGKESMLIDFVKNGFVINNTSVTVSNNIGEHNTKKLRRNESAFDLKISKFDGHTRAFLKIEDGCDIFCSYCIIPYVRGKVVSKKIDDVIFEAEQLISNGYKEIVLTGIHLGAYGKDTGYQLNIIDVLKELQNLSGLERIRLSSIEVNEITDSLIDTIANSEKVCPHFHLPLQSGDDYVLKRMNRKYNTAQYLKTLEKIEEKLELPSISTDVMVGFPGEKRRHFENTLRLCEKAGFSRIHIFPYSPREDTPAAKMPDHCKPSEIKARKKELEFLATETSLRYKNLFIDRNISILVEGTRDKKTGKLCGYSDRYIKVLFDDTDTLMNEIVDVYVERVSPQFVMGKCSSHAERGNE</sequence>
<evidence type="ECO:0000256" key="13">
    <source>
        <dbReference type="ARBA" id="ARBA00051661"/>
    </source>
</evidence>
<evidence type="ECO:0000256" key="10">
    <source>
        <dbReference type="ARBA" id="ARBA00023004"/>
    </source>
</evidence>
<dbReference type="AlphaFoldDB" id="A0A1E3XD80"/>
<evidence type="ECO:0000256" key="15">
    <source>
        <dbReference type="ARBA" id="ARBA00069898"/>
    </source>
</evidence>
<keyword evidence="7" id="KW-0949">S-adenosyl-L-methionine</keyword>
<dbReference type="InterPro" id="IPR013848">
    <property type="entry name" value="Methylthiotransferase_N"/>
</dbReference>
<dbReference type="SMART" id="SM00729">
    <property type="entry name" value="Elp3"/>
    <property type="match status" value="1"/>
</dbReference>
<dbReference type="NCBIfam" id="TIGR01579">
    <property type="entry name" value="MiaB-like-C"/>
    <property type="match status" value="1"/>
</dbReference>
<keyword evidence="10" id="KW-0408">Iron</keyword>
<feature type="domain" description="Radical SAM core" evidence="17">
    <location>
        <begin position="148"/>
        <end position="378"/>
    </location>
</feature>
<evidence type="ECO:0000256" key="2">
    <source>
        <dbReference type="ARBA" id="ARBA00002399"/>
    </source>
</evidence>
<evidence type="ECO:0000256" key="9">
    <source>
        <dbReference type="ARBA" id="ARBA00022723"/>
    </source>
</evidence>
<evidence type="ECO:0000256" key="4">
    <source>
        <dbReference type="ARBA" id="ARBA00022485"/>
    </source>
</evidence>
<dbReference type="Gene3D" id="3.80.30.20">
    <property type="entry name" value="tm_1862 like domain"/>
    <property type="match status" value="1"/>
</dbReference>
<evidence type="ECO:0000256" key="1">
    <source>
        <dbReference type="ARBA" id="ARBA00001966"/>
    </source>
</evidence>
<accession>A0A1E3XD80</accession>
<reference evidence="18 19" key="1">
    <citation type="submission" date="2016-07" db="EMBL/GenBank/DDBJ databases">
        <title>Draft genome of Scalindua rubra, obtained from a brine-seawater interface in the Red Sea, sheds light on salt adaptation in anammox bacteria.</title>
        <authorList>
            <person name="Speth D.R."/>
            <person name="Lagkouvardos I."/>
            <person name="Wang Y."/>
            <person name="Qian P.-Y."/>
            <person name="Dutilh B.E."/>
            <person name="Jetten M.S."/>
        </authorList>
    </citation>
    <scope>NUCLEOTIDE SEQUENCE [LARGE SCALE GENOMIC DNA]</scope>
    <source>
        <strain evidence="18">BSI-1</strain>
    </source>
</reference>
<dbReference type="FunFam" id="3.40.50.12160:FF:000004">
    <property type="entry name" value="Threonylcarbamoyladenosine tRNA methylthiotransferase MtaB"/>
    <property type="match status" value="1"/>
</dbReference>
<dbReference type="InterPro" id="IPR020612">
    <property type="entry name" value="Methylthiotransferase_CS"/>
</dbReference>